<keyword evidence="5" id="KW-0472">Membrane</keyword>
<dbReference type="GeneID" id="5892136"/>
<dbReference type="GO" id="GO:0016757">
    <property type="term" value="F:glycosyltransferase activity"/>
    <property type="evidence" value="ECO:0007669"/>
    <property type="project" value="UniProtKB-KW"/>
</dbReference>
<organism evidence="6 7">
    <name type="scientific">Monosiga brevicollis</name>
    <name type="common">Choanoflagellate</name>
    <dbReference type="NCBI Taxonomy" id="81824"/>
    <lineage>
        <taxon>Eukaryota</taxon>
        <taxon>Choanoflagellata</taxon>
        <taxon>Craspedida</taxon>
        <taxon>Salpingoecidae</taxon>
        <taxon>Monosiga</taxon>
    </lineage>
</organism>
<dbReference type="eggNOG" id="ENOG502QTN8">
    <property type="taxonomic scope" value="Eukaryota"/>
</dbReference>
<evidence type="ECO:0000313" key="7">
    <source>
        <dbReference type="Proteomes" id="UP000001357"/>
    </source>
</evidence>
<proteinExistence type="inferred from homology"/>
<keyword evidence="5" id="KW-0812">Transmembrane</keyword>
<dbReference type="SUPFAM" id="SSF53448">
    <property type="entry name" value="Nucleotide-diphospho-sugar transferases"/>
    <property type="match status" value="1"/>
</dbReference>
<dbReference type="InParanoid" id="A9V296"/>
<keyword evidence="2" id="KW-0328">Glycosyltransferase</keyword>
<reference evidence="6 7" key="1">
    <citation type="journal article" date="2008" name="Nature">
        <title>The genome of the choanoflagellate Monosiga brevicollis and the origin of metazoans.</title>
        <authorList>
            <consortium name="JGI Sequencing"/>
            <person name="King N."/>
            <person name="Westbrook M.J."/>
            <person name="Young S.L."/>
            <person name="Kuo A."/>
            <person name="Abedin M."/>
            <person name="Chapman J."/>
            <person name="Fairclough S."/>
            <person name="Hellsten U."/>
            <person name="Isogai Y."/>
            <person name="Letunic I."/>
            <person name="Marr M."/>
            <person name="Pincus D."/>
            <person name="Putnam N."/>
            <person name="Rokas A."/>
            <person name="Wright K.J."/>
            <person name="Zuzow R."/>
            <person name="Dirks W."/>
            <person name="Good M."/>
            <person name="Goodstein D."/>
            <person name="Lemons D."/>
            <person name="Li W."/>
            <person name="Lyons J.B."/>
            <person name="Morris A."/>
            <person name="Nichols S."/>
            <person name="Richter D.J."/>
            <person name="Salamov A."/>
            <person name="Bork P."/>
            <person name="Lim W.A."/>
            <person name="Manning G."/>
            <person name="Miller W.T."/>
            <person name="McGinnis W."/>
            <person name="Shapiro H."/>
            <person name="Tjian R."/>
            <person name="Grigoriev I.V."/>
            <person name="Rokhsar D."/>
        </authorList>
    </citation>
    <scope>NUCLEOTIDE SEQUENCE [LARGE SCALE GENOMIC DNA]</scope>
    <source>
        <strain evidence="7">MX1 / ATCC 50154</strain>
    </source>
</reference>
<name>A9V296_MONBE</name>
<dbReference type="FunCoup" id="A9V296">
    <property type="interactions" value="299"/>
</dbReference>
<evidence type="ECO:0008006" key="8">
    <source>
        <dbReference type="Google" id="ProtNLM"/>
    </source>
</evidence>
<dbReference type="InterPro" id="IPR029044">
    <property type="entry name" value="Nucleotide-diphossugar_trans"/>
</dbReference>
<evidence type="ECO:0000256" key="3">
    <source>
        <dbReference type="ARBA" id="ARBA00022679"/>
    </source>
</evidence>
<keyword evidence="4" id="KW-0479">Metal-binding</keyword>
<dbReference type="EMBL" id="CH991555">
    <property type="protein sequence ID" value="EDQ88219.1"/>
    <property type="molecule type" value="Genomic_DNA"/>
</dbReference>
<feature type="transmembrane region" description="Helical" evidence="5">
    <location>
        <begin position="32"/>
        <end position="48"/>
    </location>
</feature>
<evidence type="ECO:0000256" key="2">
    <source>
        <dbReference type="ARBA" id="ARBA00022676"/>
    </source>
</evidence>
<dbReference type="Proteomes" id="UP000001357">
    <property type="component" value="Unassembled WGS sequence"/>
</dbReference>
<dbReference type="GO" id="GO:0046872">
    <property type="term" value="F:metal ion binding"/>
    <property type="evidence" value="ECO:0007669"/>
    <property type="project" value="UniProtKB-KW"/>
</dbReference>
<accession>A9V296</accession>
<evidence type="ECO:0000256" key="5">
    <source>
        <dbReference type="SAM" id="Phobius"/>
    </source>
</evidence>
<gene>
    <name evidence="6" type="ORF">MONBRDRAFT_26403</name>
</gene>
<dbReference type="Pfam" id="PF01501">
    <property type="entry name" value="Glyco_transf_8"/>
    <property type="match status" value="1"/>
</dbReference>
<evidence type="ECO:0000256" key="1">
    <source>
        <dbReference type="ARBA" id="ARBA00006351"/>
    </source>
</evidence>
<protein>
    <recommendedName>
        <fullName evidence="8">Hexosyltransferase</fullName>
    </recommendedName>
</protein>
<sequence length="289" mass="32089">MVACYRRRVGWVCLVFGLCLAFGLWLHRPASVAFGSSGAVLLVSLWADRPHRRQSQLSLFRSYAQHQQMPTVNREAGATLPSVKALHVVTASSEENFAGLLALLNSVYRNVGPGHAIRWHVITLQAAQLQLEAILAIHFPDRDIEVIGFSQHMLAGKIRVRSSRASLGHPLNYARYYLPGLLPDLSRVIYLDDDVIVQGDITELWELNLQGQPAAFSSDCNEASRQYGLLQNRYGGFLNYENSQIKALNLPSEENVYGSGVAGGGSQPPMLIVFHKQVCQQHSQKKTVR</sequence>
<dbReference type="RefSeq" id="XP_001746812.1">
    <property type="nucleotide sequence ID" value="XM_001746760.1"/>
</dbReference>
<evidence type="ECO:0000313" key="6">
    <source>
        <dbReference type="EMBL" id="EDQ88219.1"/>
    </source>
</evidence>
<dbReference type="GO" id="GO:0005794">
    <property type="term" value="C:Golgi apparatus"/>
    <property type="evidence" value="ECO:0000318"/>
    <property type="project" value="GO_Central"/>
</dbReference>
<dbReference type="AlphaFoldDB" id="A9V296"/>
<comment type="similarity">
    <text evidence="1">Belongs to the glycosyltransferase 8 family.</text>
</comment>
<feature type="transmembrane region" description="Helical" evidence="5">
    <location>
        <begin position="9"/>
        <end position="26"/>
    </location>
</feature>
<dbReference type="Gene3D" id="3.90.550.10">
    <property type="entry name" value="Spore Coat Polysaccharide Biosynthesis Protein SpsA, Chain A"/>
    <property type="match status" value="1"/>
</dbReference>
<dbReference type="KEGG" id="mbr:MONBRDRAFT_26403"/>
<keyword evidence="7" id="KW-1185">Reference proteome</keyword>
<keyword evidence="3" id="KW-0808">Transferase</keyword>
<dbReference type="PANTHER" id="PTHR13778">
    <property type="entry name" value="GLYCOSYLTRANSFERASE 8 DOMAIN-CONTAINING PROTEIN"/>
    <property type="match status" value="1"/>
</dbReference>
<dbReference type="InterPro" id="IPR050748">
    <property type="entry name" value="Glycosyltrans_8_dom-fam"/>
</dbReference>
<dbReference type="InterPro" id="IPR002495">
    <property type="entry name" value="Glyco_trans_8"/>
</dbReference>
<dbReference type="PANTHER" id="PTHR13778:SF47">
    <property type="entry name" value="LIPOPOLYSACCHARIDE 1,3-GALACTOSYLTRANSFERASE"/>
    <property type="match status" value="1"/>
</dbReference>
<evidence type="ECO:0000256" key="4">
    <source>
        <dbReference type="ARBA" id="ARBA00022723"/>
    </source>
</evidence>
<keyword evidence="5" id="KW-1133">Transmembrane helix</keyword>